<evidence type="ECO:0000256" key="1">
    <source>
        <dbReference type="SAM" id="SignalP"/>
    </source>
</evidence>
<dbReference type="InterPro" id="IPR050902">
    <property type="entry name" value="ABC_Transporter_SBP"/>
</dbReference>
<dbReference type="Proteomes" id="UP000321306">
    <property type="component" value="Unassembled WGS sequence"/>
</dbReference>
<reference evidence="3 4" key="1">
    <citation type="submission" date="2019-07" db="EMBL/GenBank/DDBJ databases">
        <title>Whole genome shotgun sequence of Deinococcus cellulosilyticus NBRC 106333.</title>
        <authorList>
            <person name="Hosoyama A."/>
            <person name="Uohara A."/>
            <person name="Ohji S."/>
            <person name="Ichikawa N."/>
        </authorList>
    </citation>
    <scope>NUCLEOTIDE SEQUENCE [LARGE SCALE GENOMIC DNA]</scope>
    <source>
        <strain evidence="3 4">NBRC 106333</strain>
    </source>
</reference>
<keyword evidence="4" id="KW-1185">Reference proteome</keyword>
<dbReference type="AlphaFoldDB" id="A0A511N0I5"/>
<dbReference type="PANTHER" id="PTHR30535:SF4">
    <property type="entry name" value="HEMIN-BINDING PERIPLASMIC PROTEIN HMUT"/>
    <property type="match status" value="1"/>
</dbReference>
<dbReference type="PANTHER" id="PTHR30535">
    <property type="entry name" value="VITAMIN B12-BINDING PROTEIN"/>
    <property type="match status" value="1"/>
</dbReference>
<dbReference type="InterPro" id="IPR002491">
    <property type="entry name" value="ABC_transptr_periplasmic_BD"/>
</dbReference>
<evidence type="ECO:0000313" key="3">
    <source>
        <dbReference type="EMBL" id="GEM46385.1"/>
    </source>
</evidence>
<proteinExistence type="predicted"/>
<feature type="chain" id="PRO_5022087331" evidence="1">
    <location>
        <begin position="22"/>
        <end position="296"/>
    </location>
</feature>
<organism evidence="3 4">
    <name type="scientific">Deinococcus cellulosilyticus (strain DSM 18568 / NBRC 106333 / KACC 11606 / 5516J-15)</name>
    <dbReference type="NCBI Taxonomy" id="1223518"/>
    <lineage>
        <taxon>Bacteria</taxon>
        <taxon>Thermotogati</taxon>
        <taxon>Deinococcota</taxon>
        <taxon>Deinococci</taxon>
        <taxon>Deinococcales</taxon>
        <taxon>Deinococcaceae</taxon>
        <taxon>Deinococcus</taxon>
    </lineage>
</organism>
<comment type="caution">
    <text evidence="3">The sequence shown here is derived from an EMBL/GenBank/DDBJ whole genome shotgun (WGS) entry which is preliminary data.</text>
</comment>
<dbReference type="OrthoDB" id="9797736at2"/>
<protein>
    <submittedName>
        <fullName evidence="3">Hemin ABC transporter substrate-binding protein</fullName>
    </submittedName>
</protein>
<accession>A0A511N0I5</accession>
<dbReference type="SUPFAM" id="SSF53807">
    <property type="entry name" value="Helical backbone' metal receptor"/>
    <property type="match status" value="1"/>
</dbReference>
<feature type="signal peptide" evidence="1">
    <location>
        <begin position="1"/>
        <end position="21"/>
    </location>
</feature>
<dbReference type="PROSITE" id="PS50983">
    <property type="entry name" value="FE_B12_PBP"/>
    <property type="match status" value="1"/>
</dbReference>
<evidence type="ECO:0000313" key="4">
    <source>
        <dbReference type="Proteomes" id="UP000321306"/>
    </source>
</evidence>
<keyword evidence="1" id="KW-0732">Signal</keyword>
<dbReference type="Pfam" id="PF01497">
    <property type="entry name" value="Peripla_BP_2"/>
    <property type="match status" value="1"/>
</dbReference>
<gene>
    <name evidence="3" type="ORF">DC3_20200</name>
</gene>
<feature type="domain" description="Fe/B12 periplasmic-binding" evidence="2">
    <location>
        <begin position="39"/>
        <end position="296"/>
    </location>
</feature>
<dbReference type="EMBL" id="BJXB01000007">
    <property type="protein sequence ID" value="GEM46385.1"/>
    <property type="molecule type" value="Genomic_DNA"/>
</dbReference>
<dbReference type="RefSeq" id="WP_146884198.1">
    <property type="nucleotide sequence ID" value="NZ_BJXB01000007.1"/>
</dbReference>
<sequence>MNVFQRTLIPASLMLLSLSLAAPVTGVDGVTVNVQNPKRVVALNGSTLEIIFKLGKGKTVVGKDITGTFPENSIPSVGHWAQIPVEGVIGLKPDLVIGTADNFAMPSNTTLVKQLRNAGVPVLVLPSSETGGLDSLKTRIHMVAQAYGVTQSEKAVMNTITSQMSSISASLPKKKPKVLFLYAHGPDSGVIYGSGTGSEALIQLAGGVNVATFEGGSKPLTSEALVAMAPEAIIMLNRGLEAVGGVEGALKMPGVALTPAGKNRHIYAVDDSIRWIGPRLPEFALKLARQWRKDFR</sequence>
<dbReference type="Gene3D" id="3.40.50.1980">
    <property type="entry name" value="Nitrogenase molybdenum iron protein domain"/>
    <property type="match status" value="2"/>
</dbReference>
<evidence type="ECO:0000259" key="2">
    <source>
        <dbReference type="PROSITE" id="PS50983"/>
    </source>
</evidence>
<name>A0A511N0I5_DEIC1</name>